<dbReference type="PRINTS" id="PR00598">
    <property type="entry name" value="HTHMARR"/>
</dbReference>
<evidence type="ECO:0000256" key="1">
    <source>
        <dbReference type="ARBA" id="ARBA00023015"/>
    </source>
</evidence>
<comment type="caution">
    <text evidence="5">The sequence shown here is derived from an EMBL/GenBank/DDBJ whole genome shotgun (WGS) entry which is preliminary data.</text>
</comment>
<proteinExistence type="predicted"/>
<accession>A0A844YV58</accession>
<dbReference type="RefSeq" id="WP_160770642.1">
    <property type="nucleotide sequence ID" value="NZ_WTYV01000001.1"/>
</dbReference>
<gene>
    <name evidence="5" type="ORF">GRI99_03860</name>
</gene>
<sequence length="166" mass="17934">MAIGTPATDSAARLAAYKAGDPPPEMLLTIKLVLAARLWRARVDERLRPIAYSSSRMETLGAIAASPAGSTQSDVARRLRIEGPSLTRMVQLLEKEQLISRQADPGDARSKLLELTPAGEAALDEIFGLSDGMRLALLDGIDPAMLATVEAFFDEIIRRLDHPEGL</sequence>
<dbReference type="PROSITE" id="PS50995">
    <property type="entry name" value="HTH_MARR_2"/>
    <property type="match status" value="1"/>
</dbReference>
<protein>
    <submittedName>
        <fullName evidence="5">MarR family transcriptional regulator</fullName>
    </submittedName>
</protein>
<dbReference type="AlphaFoldDB" id="A0A844YV58"/>
<evidence type="ECO:0000259" key="4">
    <source>
        <dbReference type="PROSITE" id="PS50995"/>
    </source>
</evidence>
<dbReference type="InterPro" id="IPR000835">
    <property type="entry name" value="HTH_MarR-typ"/>
</dbReference>
<dbReference type="SUPFAM" id="SSF46785">
    <property type="entry name" value="Winged helix' DNA-binding domain"/>
    <property type="match status" value="1"/>
</dbReference>
<dbReference type="SMART" id="SM00347">
    <property type="entry name" value="HTH_MARR"/>
    <property type="match status" value="1"/>
</dbReference>
<keyword evidence="2" id="KW-0238">DNA-binding</keyword>
<evidence type="ECO:0000256" key="3">
    <source>
        <dbReference type="ARBA" id="ARBA00023163"/>
    </source>
</evidence>
<dbReference type="Proteomes" id="UP000466966">
    <property type="component" value="Unassembled WGS sequence"/>
</dbReference>
<dbReference type="GO" id="GO:0006950">
    <property type="term" value="P:response to stress"/>
    <property type="evidence" value="ECO:0007669"/>
    <property type="project" value="TreeGrafter"/>
</dbReference>
<feature type="domain" description="HTH marR-type" evidence="4">
    <location>
        <begin position="25"/>
        <end position="158"/>
    </location>
</feature>
<dbReference type="OrthoDB" id="582199at2"/>
<name>A0A844YV58_9SPHN</name>
<reference evidence="5 6" key="1">
    <citation type="submission" date="2019-12" db="EMBL/GenBank/DDBJ databases">
        <title>Genomic-based taxomic classification of the family Erythrobacteraceae.</title>
        <authorList>
            <person name="Xu L."/>
        </authorList>
    </citation>
    <scope>NUCLEOTIDE SEQUENCE [LARGE SCALE GENOMIC DNA]</scope>
    <source>
        <strain evidence="5 6">M0322</strain>
    </source>
</reference>
<dbReference type="EMBL" id="WTYV01000001">
    <property type="protein sequence ID" value="MXO70768.1"/>
    <property type="molecule type" value="Genomic_DNA"/>
</dbReference>
<dbReference type="InterPro" id="IPR036388">
    <property type="entry name" value="WH-like_DNA-bd_sf"/>
</dbReference>
<keyword evidence="1" id="KW-0805">Transcription regulation</keyword>
<dbReference type="PANTHER" id="PTHR33164">
    <property type="entry name" value="TRANSCRIPTIONAL REGULATOR, MARR FAMILY"/>
    <property type="match status" value="1"/>
</dbReference>
<dbReference type="GO" id="GO:0003677">
    <property type="term" value="F:DNA binding"/>
    <property type="evidence" value="ECO:0007669"/>
    <property type="project" value="UniProtKB-KW"/>
</dbReference>
<dbReference type="InterPro" id="IPR036390">
    <property type="entry name" value="WH_DNA-bd_sf"/>
</dbReference>
<evidence type="ECO:0000256" key="2">
    <source>
        <dbReference type="ARBA" id="ARBA00023125"/>
    </source>
</evidence>
<dbReference type="InterPro" id="IPR039422">
    <property type="entry name" value="MarR/SlyA-like"/>
</dbReference>
<keyword evidence="6" id="KW-1185">Reference proteome</keyword>
<dbReference type="Gene3D" id="1.10.10.10">
    <property type="entry name" value="Winged helix-like DNA-binding domain superfamily/Winged helix DNA-binding domain"/>
    <property type="match status" value="1"/>
</dbReference>
<organism evidence="5 6">
    <name type="scientific">Alteraurantiacibacter buctensis</name>
    <dbReference type="NCBI Taxonomy" id="1503981"/>
    <lineage>
        <taxon>Bacteria</taxon>
        <taxon>Pseudomonadati</taxon>
        <taxon>Pseudomonadota</taxon>
        <taxon>Alphaproteobacteria</taxon>
        <taxon>Sphingomonadales</taxon>
        <taxon>Erythrobacteraceae</taxon>
        <taxon>Alteraurantiacibacter</taxon>
    </lineage>
</organism>
<dbReference type="PANTHER" id="PTHR33164:SF64">
    <property type="entry name" value="TRANSCRIPTIONAL REGULATOR SLYA"/>
    <property type="match status" value="1"/>
</dbReference>
<dbReference type="Pfam" id="PF12802">
    <property type="entry name" value="MarR_2"/>
    <property type="match status" value="1"/>
</dbReference>
<dbReference type="GO" id="GO:0003700">
    <property type="term" value="F:DNA-binding transcription factor activity"/>
    <property type="evidence" value="ECO:0007669"/>
    <property type="project" value="InterPro"/>
</dbReference>
<keyword evidence="3" id="KW-0804">Transcription</keyword>
<evidence type="ECO:0000313" key="6">
    <source>
        <dbReference type="Proteomes" id="UP000466966"/>
    </source>
</evidence>
<evidence type="ECO:0000313" key="5">
    <source>
        <dbReference type="EMBL" id="MXO70768.1"/>
    </source>
</evidence>